<feature type="transmembrane region" description="Helical" evidence="1">
    <location>
        <begin position="40"/>
        <end position="61"/>
    </location>
</feature>
<comment type="caution">
    <text evidence="2">The sequence shown here is derived from an EMBL/GenBank/DDBJ whole genome shotgun (WGS) entry which is preliminary data.</text>
</comment>
<dbReference type="Proteomes" id="UP000593565">
    <property type="component" value="Unassembled WGS sequence"/>
</dbReference>
<keyword evidence="1" id="KW-1133">Transmembrane helix</keyword>
<keyword evidence="3" id="KW-1185">Reference proteome</keyword>
<evidence type="ECO:0000256" key="1">
    <source>
        <dbReference type="SAM" id="Phobius"/>
    </source>
</evidence>
<evidence type="ECO:0000313" key="2">
    <source>
        <dbReference type="EMBL" id="KAF4079924.1"/>
    </source>
</evidence>
<organism evidence="2 3">
    <name type="scientific">Ameiurus melas</name>
    <name type="common">Black bullhead</name>
    <name type="synonym">Silurus melas</name>
    <dbReference type="NCBI Taxonomy" id="219545"/>
    <lineage>
        <taxon>Eukaryota</taxon>
        <taxon>Metazoa</taxon>
        <taxon>Chordata</taxon>
        <taxon>Craniata</taxon>
        <taxon>Vertebrata</taxon>
        <taxon>Euteleostomi</taxon>
        <taxon>Actinopterygii</taxon>
        <taxon>Neopterygii</taxon>
        <taxon>Teleostei</taxon>
        <taxon>Ostariophysi</taxon>
        <taxon>Siluriformes</taxon>
        <taxon>Ictaluridae</taxon>
        <taxon>Ameiurus</taxon>
    </lineage>
</organism>
<protein>
    <submittedName>
        <fullName evidence="2">Uncharacterized protein</fullName>
    </submittedName>
</protein>
<dbReference type="AlphaFoldDB" id="A0A7J6AAI0"/>
<name>A0A7J6AAI0_AMEME</name>
<keyword evidence="1" id="KW-0472">Membrane</keyword>
<evidence type="ECO:0000313" key="3">
    <source>
        <dbReference type="Proteomes" id="UP000593565"/>
    </source>
</evidence>
<sequence length="172" mass="18187">MLTPQCVGTNKLGVTSQVFFSILNKAQCSDAGPDVNISSVLIGVAVGASVMMILCGVFLCVRKASPLQSGPGDSAGFDTVEDEEFVYSNKTVLSESLHYSTVVFPNGEGSEIRGLSKLTADYAVIRHSSEHLTEGGVSETAIEEVQEVMGTNMEQEEATYGNITRPSDDGAN</sequence>
<gene>
    <name evidence="2" type="ORF">AMELA_G00183890</name>
</gene>
<dbReference type="EMBL" id="JAAGNN010000015">
    <property type="protein sequence ID" value="KAF4079924.1"/>
    <property type="molecule type" value="Genomic_DNA"/>
</dbReference>
<accession>A0A7J6AAI0</accession>
<reference evidence="2 3" key="1">
    <citation type="submission" date="2020-02" db="EMBL/GenBank/DDBJ databases">
        <title>A chromosome-scale genome assembly of the black bullhead catfish (Ameiurus melas).</title>
        <authorList>
            <person name="Wen M."/>
            <person name="Zham M."/>
            <person name="Cabau C."/>
            <person name="Klopp C."/>
            <person name="Donnadieu C."/>
            <person name="Roques C."/>
            <person name="Bouchez O."/>
            <person name="Lampietro C."/>
            <person name="Jouanno E."/>
            <person name="Herpin A."/>
            <person name="Louis A."/>
            <person name="Berthelot C."/>
            <person name="Parey E."/>
            <person name="Roest-Crollius H."/>
            <person name="Braasch I."/>
            <person name="Postlethwait J."/>
            <person name="Robinson-Rechavi M."/>
            <person name="Echchiki A."/>
            <person name="Begum T."/>
            <person name="Montfort J."/>
            <person name="Schartl M."/>
            <person name="Bobe J."/>
            <person name="Guiguen Y."/>
        </authorList>
    </citation>
    <scope>NUCLEOTIDE SEQUENCE [LARGE SCALE GENOMIC DNA]</scope>
    <source>
        <strain evidence="2">M_S1</strain>
        <tissue evidence="2">Blood</tissue>
    </source>
</reference>
<keyword evidence="1" id="KW-0812">Transmembrane</keyword>
<proteinExistence type="predicted"/>